<feature type="transmembrane region" description="Helical" evidence="1">
    <location>
        <begin position="140"/>
        <end position="164"/>
    </location>
</feature>
<sequence>MNPYDQGHRDANLGSNPAGAGYHGKEYEEYMAGYYATVYGMEVGKNIGDSLGALANIILLLAFRLPFLYPAIFIFYAFCKWGLYGSGLGDFMANFSSYIIPLGLSMLFIFVPITIIWYNLYLYLRGLEFARYISKKPNQILFIILGVYTVVGSSMLLIVMVNAFPFTYQYYWIKLLLLVIILPNIFRYPIEFHWKSYREGNYFKKYKYFRKGFLSQKQDSNQQITFEEVKILSWNIHEKMKSRLKVVKVISYLVAIVIFLLLDIPSASYTWYAYILPKIMSF</sequence>
<protein>
    <recommendedName>
        <fullName evidence="4">Beta-carotene 15,15'-monooxygenase</fullName>
    </recommendedName>
</protein>
<feature type="transmembrane region" description="Helical" evidence="1">
    <location>
        <begin position="51"/>
        <end position="78"/>
    </location>
</feature>
<comment type="caution">
    <text evidence="2">The sequence shown here is derived from an EMBL/GenBank/DDBJ whole genome shotgun (WGS) entry which is preliminary data.</text>
</comment>
<keyword evidence="1" id="KW-1133">Transmembrane helix</keyword>
<keyword evidence="3" id="KW-1185">Reference proteome</keyword>
<gene>
    <name evidence="2" type="ORF">JKG61_18845</name>
</gene>
<feature type="transmembrane region" description="Helical" evidence="1">
    <location>
        <begin position="170"/>
        <end position="190"/>
    </location>
</feature>
<evidence type="ECO:0000256" key="1">
    <source>
        <dbReference type="SAM" id="Phobius"/>
    </source>
</evidence>
<dbReference type="RefSeq" id="WP_202104521.1">
    <property type="nucleotide sequence ID" value="NZ_JAERTY010000011.1"/>
</dbReference>
<proteinExistence type="predicted"/>
<name>A0ABS1R7X7_9SPHI</name>
<dbReference type="Proteomes" id="UP000625283">
    <property type="component" value="Unassembled WGS sequence"/>
</dbReference>
<reference evidence="2 3" key="1">
    <citation type="submission" date="2021-01" db="EMBL/GenBank/DDBJ databases">
        <title>C459-1 draft genome sequence.</title>
        <authorList>
            <person name="Zhang X.-F."/>
        </authorList>
    </citation>
    <scope>NUCLEOTIDE SEQUENCE [LARGE SCALE GENOMIC DNA]</scope>
    <source>
        <strain evidence="3">C459-1</strain>
    </source>
</reference>
<evidence type="ECO:0000313" key="2">
    <source>
        <dbReference type="EMBL" id="MBL1410822.1"/>
    </source>
</evidence>
<evidence type="ECO:0000313" key="3">
    <source>
        <dbReference type="Proteomes" id="UP000625283"/>
    </source>
</evidence>
<evidence type="ECO:0008006" key="4">
    <source>
        <dbReference type="Google" id="ProtNLM"/>
    </source>
</evidence>
<organism evidence="2 3">
    <name type="scientific">Sphingobacterium faecale</name>
    <dbReference type="NCBI Taxonomy" id="2803775"/>
    <lineage>
        <taxon>Bacteria</taxon>
        <taxon>Pseudomonadati</taxon>
        <taxon>Bacteroidota</taxon>
        <taxon>Sphingobacteriia</taxon>
        <taxon>Sphingobacteriales</taxon>
        <taxon>Sphingobacteriaceae</taxon>
        <taxon>Sphingobacterium</taxon>
    </lineage>
</organism>
<keyword evidence="1" id="KW-0472">Membrane</keyword>
<accession>A0ABS1R7X7</accession>
<feature type="transmembrane region" description="Helical" evidence="1">
    <location>
        <begin position="249"/>
        <end position="272"/>
    </location>
</feature>
<feature type="transmembrane region" description="Helical" evidence="1">
    <location>
        <begin position="98"/>
        <end position="120"/>
    </location>
</feature>
<dbReference type="EMBL" id="JAERTY010000011">
    <property type="protein sequence ID" value="MBL1410822.1"/>
    <property type="molecule type" value="Genomic_DNA"/>
</dbReference>
<keyword evidence="1" id="KW-0812">Transmembrane</keyword>